<evidence type="ECO:0000313" key="1">
    <source>
        <dbReference type="EMBL" id="MBB5685650.1"/>
    </source>
</evidence>
<name>A0A7W9AHD9_9SPHN</name>
<organism evidence="1 2">
    <name type="scientific">Sphingobium boeckii</name>
    <dbReference type="NCBI Taxonomy" id="1082345"/>
    <lineage>
        <taxon>Bacteria</taxon>
        <taxon>Pseudomonadati</taxon>
        <taxon>Pseudomonadota</taxon>
        <taxon>Alphaproteobacteria</taxon>
        <taxon>Sphingomonadales</taxon>
        <taxon>Sphingomonadaceae</taxon>
        <taxon>Sphingobium</taxon>
    </lineage>
</organism>
<dbReference type="RefSeq" id="WP_184017141.1">
    <property type="nucleotide sequence ID" value="NZ_JACIJC010000002.1"/>
</dbReference>
<gene>
    <name evidence="1" type="ORF">FHS49_001658</name>
</gene>
<dbReference type="Proteomes" id="UP000549617">
    <property type="component" value="Unassembled WGS sequence"/>
</dbReference>
<reference evidence="1 2" key="1">
    <citation type="submission" date="2020-08" db="EMBL/GenBank/DDBJ databases">
        <title>Genomic Encyclopedia of Type Strains, Phase IV (KMG-IV): sequencing the most valuable type-strain genomes for metagenomic binning, comparative biology and taxonomic classification.</title>
        <authorList>
            <person name="Goeker M."/>
        </authorList>
    </citation>
    <scope>NUCLEOTIDE SEQUENCE [LARGE SCALE GENOMIC DNA]</scope>
    <source>
        <strain evidence="1 2">DSM 25079</strain>
    </source>
</reference>
<sequence>MDKLLKRREDASVEIEEAVAVLGKAYTKFSEATDAALDVIKPHFSGFPTTDGFVNFRDALHPSQLSEATLVGGALFGVGIDVSNIRGRDAWFQVQRTGLSDFAKSVNANVQRQAAHILDEFEAN</sequence>
<evidence type="ECO:0000313" key="2">
    <source>
        <dbReference type="Proteomes" id="UP000549617"/>
    </source>
</evidence>
<comment type="caution">
    <text evidence="1">The sequence shown here is derived from an EMBL/GenBank/DDBJ whole genome shotgun (WGS) entry which is preliminary data.</text>
</comment>
<protein>
    <submittedName>
        <fullName evidence="1">Uncharacterized protein</fullName>
    </submittedName>
</protein>
<dbReference type="EMBL" id="JACIJC010000002">
    <property type="protein sequence ID" value="MBB5685650.1"/>
    <property type="molecule type" value="Genomic_DNA"/>
</dbReference>
<dbReference type="AlphaFoldDB" id="A0A7W9AHD9"/>
<keyword evidence="2" id="KW-1185">Reference proteome</keyword>
<accession>A0A7W9AHD9</accession>
<proteinExistence type="predicted"/>